<reference evidence="3" key="1">
    <citation type="submission" date="2018-03" db="EMBL/GenBank/DDBJ databases">
        <authorList>
            <person name="Sun L."/>
            <person name="Liu H."/>
            <person name="Chen W."/>
            <person name="Huang K."/>
            <person name="Liu W."/>
            <person name="Gao X."/>
        </authorList>
    </citation>
    <scope>NUCLEOTIDE SEQUENCE [LARGE SCALE GENOMIC DNA]</scope>
    <source>
        <strain evidence="3">SH9</strain>
    </source>
</reference>
<protein>
    <submittedName>
        <fullName evidence="2">Uncharacterized protein</fullName>
    </submittedName>
</protein>
<feature type="transmembrane region" description="Helical" evidence="1">
    <location>
        <begin position="21"/>
        <end position="42"/>
    </location>
</feature>
<proteinExistence type="predicted"/>
<accession>A0A2T1HRC5</accession>
<evidence type="ECO:0000256" key="1">
    <source>
        <dbReference type="SAM" id="Phobius"/>
    </source>
</evidence>
<organism evidence="2 3">
    <name type="scientific">Alsobacter soli</name>
    <dbReference type="NCBI Taxonomy" id="2109933"/>
    <lineage>
        <taxon>Bacteria</taxon>
        <taxon>Pseudomonadati</taxon>
        <taxon>Pseudomonadota</taxon>
        <taxon>Alphaproteobacteria</taxon>
        <taxon>Hyphomicrobiales</taxon>
        <taxon>Alsobacteraceae</taxon>
        <taxon>Alsobacter</taxon>
    </lineage>
</organism>
<name>A0A2T1HRC5_9HYPH</name>
<keyword evidence="1" id="KW-0812">Transmembrane</keyword>
<dbReference type="AlphaFoldDB" id="A0A2T1HRC5"/>
<feature type="transmembrane region" description="Helical" evidence="1">
    <location>
        <begin position="62"/>
        <end position="83"/>
    </location>
</feature>
<sequence>MDRMPRRNNDSLLQRNPALRLVLGHAAVGALLGLAFAIALVWFDAHGLGRLMTDSDSGPAAFVLLAGGFMITFGSLVAGGAIMSLPKGDDDDRGGGRRYRYRLSPIPVVARRSGRRSSVQRDFH</sequence>
<evidence type="ECO:0000313" key="2">
    <source>
        <dbReference type="EMBL" id="PSC04059.1"/>
    </source>
</evidence>
<gene>
    <name evidence="2" type="ORF">SLNSH_15735</name>
</gene>
<dbReference type="RefSeq" id="WP_106337966.1">
    <property type="nucleotide sequence ID" value="NZ_PVZS01000017.1"/>
</dbReference>
<comment type="caution">
    <text evidence="2">The sequence shown here is derived from an EMBL/GenBank/DDBJ whole genome shotgun (WGS) entry which is preliminary data.</text>
</comment>
<evidence type="ECO:0000313" key="3">
    <source>
        <dbReference type="Proteomes" id="UP000239772"/>
    </source>
</evidence>
<keyword evidence="1" id="KW-0472">Membrane</keyword>
<dbReference type="EMBL" id="PVZS01000017">
    <property type="protein sequence ID" value="PSC04059.1"/>
    <property type="molecule type" value="Genomic_DNA"/>
</dbReference>
<dbReference type="Proteomes" id="UP000239772">
    <property type="component" value="Unassembled WGS sequence"/>
</dbReference>
<keyword evidence="1" id="KW-1133">Transmembrane helix</keyword>
<keyword evidence="3" id="KW-1185">Reference proteome</keyword>